<evidence type="ECO:0000313" key="2">
    <source>
        <dbReference type="EMBL" id="NKE72054.1"/>
    </source>
</evidence>
<evidence type="ECO:0000313" key="3">
    <source>
        <dbReference type="Proteomes" id="UP000534783"/>
    </source>
</evidence>
<keyword evidence="1" id="KW-0812">Transmembrane</keyword>
<accession>A0A7X6IC36</accession>
<evidence type="ECO:0000256" key="1">
    <source>
        <dbReference type="SAM" id="Phobius"/>
    </source>
</evidence>
<feature type="transmembrane region" description="Helical" evidence="1">
    <location>
        <begin position="12"/>
        <end position="34"/>
    </location>
</feature>
<comment type="caution">
    <text evidence="2">The sequence shown here is derived from an EMBL/GenBank/DDBJ whole genome shotgun (WGS) entry which is preliminary data.</text>
</comment>
<dbReference type="RefSeq" id="WP_168061376.1">
    <property type="nucleotide sequence ID" value="NZ_VTOW01000003.1"/>
</dbReference>
<dbReference type="Proteomes" id="UP000534783">
    <property type="component" value="Unassembled WGS sequence"/>
</dbReference>
<evidence type="ECO:0008006" key="4">
    <source>
        <dbReference type="Google" id="ProtNLM"/>
    </source>
</evidence>
<dbReference type="AlphaFoldDB" id="A0A7X6IC36"/>
<keyword evidence="1" id="KW-0472">Membrane</keyword>
<proteinExistence type="predicted"/>
<reference evidence="2 3" key="1">
    <citation type="journal article" date="2020" name="Nature">
        <title>Bacterial chemolithoautotrophy via manganese oxidation.</title>
        <authorList>
            <person name="Yu H."/>
            <person name="Leadbetter J.R."/>
        </authorList>
    </citation>
    <scope>NUCLEOTIDE SEQUENCE [LARGE SCALE GENOMIC DNA]</scope>
    <source>
        <strain evidence="2 3">Mn-1</strain>
    </source>
</reference>
<name>A0A7X6IC36_9BACT</name>
<keyword evidence="3" id="KW-1185">Reference proteome</keyword>
<organism evidence="2 3">
    <name type="scientific">Candidatus Manganitrophus noduliformans</name>
    <dbReference type="NCBI Taxonomy" id="2606439"/>
    <lineage>
        <taxon>Bacteria</taxon>
        <taxon>Pseudomonadati</taxon>
        <taxon>Nitrospirota</taxon>
        <taxon>Nitrospiria</taxon>
        <taxon>Candidatus Troglogloeales</taxon>
        <taxon>Candidatus Manganitrophaceae</taxon>
        <taxon>Candidatus Manganitrophus</taxon>
    </lineage>
</organism>
<protein>
    <recommendedName>
        <fullName evidence="4">Prepilin-type N-terminal cleavage/methylation domain-containing protein</fullName>
    </recommendedName>
</protein>
<dbReference type="EMBL" id="VTOW01000003">
    <property type="protein sequence ID" value="NKE72054.1"/>
    <property type="molecule type" value="Genomic_DNA"/>
</dbReference>
<sequence>MCRISQNEEGATLIELLFSSIILIVVTASFYRLLLAFYQNYQNQEEIAEMQQQARVAADLLSREIEVAGYDPTGSLFPPEGLPNENKLTKAMSRVGCERRAHPAERILEATPVVFHFLADLNGNAVLDDSISTRKDIDEDVRYEWVGASGIDSCGIRKAPFTLYRDTGGGGGGQEVAFSIDQFKLVYFDEQGRALPERALSQDERTRVRKIGMTLRARSERRDPNNPSGGGFRMRHITFEVRLRNM</sequence>
<keyword evidence="1" id="KW-1133">Transmembrane helix</keyword>
<gene>
    <name evidence="2" type="ORF">MNODULE_14995</name>
</gene>